<keyword evidence="1" id="KW-0812">Transmembrane</keyword>
<dbReference type="EMBL" id="KQ257450">
    <property type="protein sequence ID" value="KND05012.1"/>
    <property type="molecule type" value="Genomic_DNA"/>
</dbReference>
<dbReference type="RefSeq" id="XP_016613051.1">
    <property type="nucleotide sequence ID" value="XM_016749021.1"/>
</dbReference>
<accession>A0A0L0HVA1</accession>
<keyword evidence="1" id="KW-1133">Transmembrane helix</keyword>
<evidence type="ECO:0000256" key="1">
    <source>
        <dbReference type="SAM" id="Phobius"/>
    </source>
</evidence>
<feature type="transmembrane region" description="Helical" evidence="1">
    <location>
        <begin position="225"/>
        <end position="244"/>
    </location>
</feature>
<keyword evidence="1" id="KW-0472">Membrane</keyword>
<name>A0A0L0HVA1_SPIPD</name>
<organism evidence="2 3">
    <name type="scientific">Spizellomyces punctatus (strain DAOM BR117)</name>
    <dbReference type="NCBI Taxonomy" id="645134"/>
    <lineage>
        <taxon>Eukaryota</taxon>
        <taxon>Fungi</taxon>
        <taxon>Fungi incertae sedis</taxon>
        <taxon>Chytridiomycota</taxon>
        <taxon>Chytridiomycota incertae sedis</taxon>
        <taxon>Chytridiomycetes</taxon>
        <taxon>Spizellomycetales</taxon>
        <taxon>Spizellomycetaceae</taxon>
        <taxon>Spizellomyces</taxon>
    </lineage>
</organism>
<evidence type="ECO:0000313" key="2">
    <source>
        <dbReference type="EMBL" id="KND05012.1"/>
    </source>
</evidence>
<gene>
    <name evidence="2" type="ORF">SPPG_00693</name>
</gene>
<proteinExistence type="predicted"/>
<dbReference type="GeneID" id="27684405"/>
<dbReference type="eggNOG" id="ENOG502S13R">
    <property type="taxonomic scope" value="Eukaryota"/>
</dbReference>
<feature type="transmembrane region" description="Helical" evidence="1">
    <location>
        <begin position="290"/>
        <end position="310"/>
    </location>
</feature>
<protein>
    <submittedName>
        <fullName evidence="2">Uncharacterized protein</fullName>
    </submittedName>
</protein>
<feature type="transmembrane region" description="Helical" evidence="1">
    <location>
        <begin position="62"/>
        <end position="83"/>
    </location>
</feature>
<feature type="transmembrane region" description="Helical" evidence="1">
    <location>
        <begin position="195"/>
        <end position="213"/>
    </location>
</feature>
<evidence type="ECO:0000313" key="3">
    <source>
        <dbReference type="Proteomes" id="UP000053201"/>
    </source>
</evidence>
<reference evidence="2 3" key="1">
    <citation type="submission" date="2009-08" db="EMBL/GenBank/DDBJ databases">
        <title>The Genome Sequence of Spizellomyces punctatus strain DAOM BR117.</title>
        <authorList>
            <consortium name="The Broad Institute Genome Sequencing Platform"/>
            <person name="Russ C."/>
            <person name="Cuomo C."/>
            <person name="Shea T."/>
            <person name="Young S.K."/>
            <person name="Zeng Q."/>
            <person name="Koehrsen M."/>
            <person name="Haas B."/>
            <person name="Borodovsky M."/>
            <person name="Guigo R."/>
            <person name="Alvarado L."/>
            <person name="Berlin A."/>
            <person name="Bochicchio J."/>
            <person name="Borenstein D."/>
            <person name="Chapman S."/>
            <person name="Chen Z."/>
            <person name="Engels R."/>
            <person name="Freedman E."/>
            <person name="Gellesch M."/>
            <person name="Goldberg J."/>
            <person name="Griggs A."/>
            <person name="Gujja S."/>
            <person name="Heiman D."/>
            <person name="Hepburn T."/>
            <person name="Howarth C."/>
            <person name="Jen D."/>
            <person name="Larson L."/>
            <person name="Lewis B."/>
            <person name="Mehta T."/>
            <person name="Park D."/>
            <person name="Pearson M."/>
            <person name="Roberts A."/>
            <person name="Saif S."/>
            <person name="Shenoy N."/>
            <person name="Sisk P."/>
            <person name="Stolte C."/>
            <person name="Sykes S."/>
            <person name="Thomson T."/>
            <person name="Walk T."/>
            <person name="White J."/>
            <person name="Yandava C."/>
            <person name="Burger G."/>
            <person name="Gray M.W."/>
            <person name="Holland P.W.H."/>
            <person name="King N."/>
            <person name="Lang F.B.F."/>
            <person name="Roger A.J."/>
            <person name="Ruiz-Trillo I."/>
            <person name="Lander E."/>
            <person name="Nusbaum C."/>
        </authorList>
    </citation>
    <scope>NUCLEOTIDE SEQUENCE [LARGE SCALE GENOMIC DNA]</scope>
    <source>
        <strain evidence="2 3">DAOM BR117</strain>
    </source>
</reference>
<dbReference type="AlphaFoldDB" id="A0A0L0HVA1"/>
<sequence>MASSPYLEAVPTSFLDQPNHKPSSHSITMPQQEYSASTSSILPLAYGPDSPEGPAQPKTRRVLSLLLATNLCTLIFTVVPVLVELPNIKGNWYVGNDVIRLLEPIVAMPLYFAVILESGIFSRGSTKEKYLVGTLFMISAAIYQQGAGFHSAANMFKHPFVDFMDENPDLVSQYSFFNDFRTWVRTDWEHGISHYMYAAGGILMAFVIAYLYRNVHDPMRSSIDKVLFAAATLVYGLIIGSVAIEFPKGSIVALILVVVYGFGVIGSFLFRREGKQARRLGRRYVLQYYLLAYMIAFIIVLGWIGHVRGFGNREDSGIKF</sequence>
<feature type="transmembrane region" description="Helical" evidence="1">
    <location>
        <begin position="250"/>
        <end position="270"/>
    </location>
</feature>
<dbReference type="VEuPathDB" id="FungiDB:SPPG_00693"/>
<feature type="transmembrane region" description="Helical" evidence="1">
    <location>
        <begin position="98"/>
        <end position="118"/>
    </location>
</feature>
<dbReference type="OMA" id="HYIAHYL"/>
<dbReference type="InParanoid" id="A0A0L0HVA1"/>
<feature type="transmembrane region" description="Helical" evidence="1">
    <location>
        <begin position="130"/>
        <end position="153"/>
    </location>
</feature>
<keyword evidence="3" id="KW-1185">Reference proteome</keyword>
<dbReference type="OrthoDB" id="2377933at2759"/>
<dbReference type="Proteomes" id="UP000053201">
    <property type="component" value="Unassembled WGS sequence"/>
</dbReference>